<protein>
    <submittedName>
        <fullName evidence="2">Transaldolase</fullName>
    </submittedName>
</protein>
<dbReference type="InterPro" id="IPR001585">
    <property type="entry name" value="TAL/FSA"/>
</dbReference>
<evidence type="ECO:0000313" key="2">
    <source>
        <dbReference type="EMBL" id="MBC5676241.1"/>
    </source>
</evidence>
<name>A0ABR7FM10_9FIRM</name>
<dbReference type="Gene3D" id="3.20.20.70">
    <property type="entry name" value="Aldolase class I"/>
    <property type="match status" value="1"/>
</dbReference>
<organism evidence="2 3">
    <name type="scientific">Anaerostipes hominis</name>
    <name type="common">ex Liu et al. 2021</name>
    <dbReference type="NCBI Taxonomy" id="2763018"/>
    <lineage>
        <taxon>Bacteria</taxon>
        <taxon>Bacillati</taxon>
        <taxon>Bacillota</taxon>
        <taxon>Clostridia</taxon>
        <taxon>Lachnospirales</taxon>
        <taxon>Lachnospiraceae</taxon>
        <taxon>Anaerostipes</taxon>
    </lineage>
</organism>
<dbReference type="InterPro" id="IPR013785">
    <property type="entry name" value="Aldolase_TIM"/>
</dbReference>
<keyword evidence="3" id="KW-1185">Reference proteome</keyword>
<evidence type="ECO:0000313" key="3">
    <source>
        <dbReference type="Proteomes" id="UP000635828"/>
    </source>
</evidence>
<dbReference type="SUPFAM" id="SSF51569">
    <property type="entry name" value="Aldolase"/>
    <property type="match status" value="1"/>
</dbReference>
<proteinExistence type="predicted"/>
<dbReference type="Pfam" id="PF00923">
    <property type="entry name" value="TAL_FSA"/>
    <property type="match status" value="1"/>
</dbReference>
<dbReference type="PANTHER" id="PTHR10683">
    <property type="entry name" value="TRANSALDOLASE"/>
    <property type="match status" value="1"/>
</dbReference>
<evidence type="ECO:0000256" key="1">
    <source>
        <dbReference type="ARBA" id="ARBA00023270"/>
    </source>
</evidence>
<dbReference type="Proteomes" id="UP000635828">
    <property type="component" value="Unassembled WGS sequence"/>
</dbReference>
<dbReference type="EMBL" id="JACOOS010000001">
    <property type="protein sequence ID" value="MBC5676241.1"/>
    <property type="molecule type" value="Genomic_DNA"/>
</dbReference>
<sequence>MKGVFFMSDAKGKLFETNEKFPQTEYWNDSCAVKELEYAIDRGATGATTNPVIVGNVLNQEMDLWEDTLVKWIDEMPDATEEEVAWRLIEQMAVRGAKLLNPVYEKTNHKKGKISIQTNAKLYRNADAMAEQAIGFGDLAPNIMVKMPTSAAGIKAFEEATFAGISINATVSFTVAQAVAVAEAVERGLKRREEAGLSNENITPVCTIMVGRTDDWVKEAVKRDNLCLDPCALEYAGVAAFKNAYKIYQERGYKTRLLAAAYRNYFHWSEFIGGDVVLTITQPWQEKINGSDVEVKERMSRPVPEKYLNELKKIPDFIMAYEEDGLKPEEFVHYGAFVKTISQFLGGYESLLGVIRKLMVGDPIRK</sequence>
<comment type="caution">
    <text evidence="2">The sequence shown here is derived from an EMBL/GenBank/DDBJ whole genome shotgun (WGS) entry which is preliminary data.</text>
</comment>
<reference evidence="2 3" key="1">
    <citation type="submission" date="2020-08" db="EMBL/GenBank/DDBJ databases">
        <title>Genome public.</title>
        <authorList>
            <person name="Liu C."/>
            <person name="Sun Q."/>
        </authorList>
    </citation>
    <scope>NUCLEOTIDE SEQUENCE [LARGE SCALE GENOMIC DNA]</scope>
    <source>
        <strain evidence="2 3">NSJ-7</strain>
    </source>
</reference>
<accession>A0ABR7FM10</accession>
<keyword evidence="1" id="KW-0704">Schiff base</keyword>
<gene>
    <name evidence="2" type="ORF">H8S22_00985</name>
</gene>